<sequence>MNWWMNLQGRGAEDLASGKYQMEALIEFLKDKLGHWRA</sequence>
<reference evidence="1 2" key="1">
    <citation type="submission" date="2021-12" db="EMBL/GenBank/DDBJ databases">
        <title>Genome sequencing of bacteria with rrn-lacking chromosome and rrn-plasmid.</title>
        <authorList>
            <person name="Anda M."/>
            <person name="Iwasaki W."/>
        </authorList>
    </citation>
    <scope>NUCLEOTIDE SEQUENCE [LARGE SCALE GENOMIC DNA]</scope>
    <source>
        <strain evidence="1 2">NBRC 15940</strain>
    </source>
</reference>
<evidence type="ECO:0000313" key="2">
    <source>
        <dbReference type="Proteomes" id="UP001310022"/>
    </source>
</evidence>
<accession>A0AAN4W142</accession>
<protein>
    <submittedName>
        <fullName evidence="1">Uncharacterized protein</fullName>
    </submittedName>
</protein>
<evidence type="ECO:0000313" key="1">
    <source>
        <dbReference type="EMBL" id="GJM62387.1"/>
    </source>
</evidence>
<name>A0AAN4W142_9BACT</name>
<dbReference type="EMBL" id="BQKE01000001">
    <property type="protein sequence ID" value="GJM62387.1"/>
    <property type="molecule type" value="Genomic_DNA"/>
</dbReference>
<keyword evidence="2" id="KW-1185">Reference proteome</keyword>
<dbReference type="AlphaFoldDB" id="A0AAN4W142"/>
<dbReference type="Proteomes" id="UP001310022">
    <property type="component" value="Unassembled WGS sequence"/>
</dbReference>
<organism evidence="1 2">
    <name type="scientific">Persicobacter diffluens</name>
    <dbReference type="NCBI Taxonomy" id="981"/>
    <lineage>
        <taxon>Bacteria</taxon>
        <taxon>Pseudomonadati</taxon>
        <taxon>Bacteroidota</taxon>
        <taxon>Cytophagia</taxon>
        <taxon>Cytophagales</taxon>
        <taxon>Persicobacteraceae</taxon>
        <taxon>Persicobacter</taxon>
    </lineage>
</organism>
<proteinExistence type="predicted"/>
<comment type="caution">
    <text evidence="1">The sequence shown here is derived from an EMBL/GenBank/DDBJ whole genome shotgun (WGS) entry which is preliminary data.</text>
</comment>
<gene>
    <name evidence="1" type="ORF">PEDI_29390</name>
</gene>